<accession>W9GE32</accession>
<organism evidence="2 3">
    <name type="scientific">Intrasporangium chromatireducens Q5-1</name>
    <dbReference type="NCBI Taxonomy" id="584657"/>
    <lineage>
        <taxon>Bacteria</taxon>
        <taxon>Bacillati</taxon>
        <taxon>Actinomycetota</taxon>
        <taxon>Actinomycetes</taxon>
        <taxon>Micrococcales</taxon>
        <taxon>Intrasporangiaceae</taxon>
        <taxon>Intrasporangium</taxon>
    </lineage>
</organism>
<dbReference type="Proteomes" id="UP000019494">
    <property type="component" value="Unassembled WGS sequence"/>
</dbReference>
<reference evidence="3" key="1">
    <citation type="submission" date="2013-08" db="EMBL/GenBank/DDBJ databases">
        <title>Intrasporangium oryzae NRRL B-24470.</title>
        <authorList>
            <person name="Liu H."/>
            <person name="Wang G."/>
        </authorList>
    </citation>
    <scope>NUCLEOTIDE SEQUENCE [LARGE SCALE GENOMIC DNA]</scope>
    <source>
        <strain evidence="3">Q5-1</strain>
    </source>
</reference>
<comment type="caution">
    <text evidence="2">The sequence shown here is derived from an EMBL/GenBank/DDBJ whole genome shotgun (WGS) entry which is preliminary data.</text>
</comment>
<dbReference type="AlphaFoldDB" id="W9GE32"/>
<name>W9GE32_9MICO</name>
<gene>
    <name evidence="2" type="ORF">N864_12840</name>
</gene>
<evidence type="ECO:0000313" key="3">
    <source>
        <dbReference type="Proteomes" id="UP000019494"/>
    </source>
</evidence>
<protein>
    <submittedName>
        <fullName evidence="2">Uncharacterized protein</fullName>
    </submittedName>
</protein>
<dbReference type="RefSeq" id="WP_034720579.1">
    <property type="nucleotide sequence ID" value="NZ_AWQS01000238.1"/>
</dbReference>
<keyword evidence="3" id="KW-1185">Reference proteome</keyword>
<dbReference type="EMBL" id="AWQS01000238">
    <property type="protein sequence ID" value="EWT04471.1"/>
    <property type="molecule type" value="Genomic_DNA"/>
</dbReference>
<sequence>MTEDEAMGTGPVPTHDAEPATETPGGPDPDVPETGDHDIDEALSALADVEGEPLARHIELGESVHRLLQGRLGGLGGA</sequence>
<evidence type="ECO:0000256" key="1">
    <source>
        <dbReference type="SAM" id="MobiDB-lite"/>
    </source>
</evidence>
<proteinExistence type="predicted"/>
<evidence type="ECO:0000313" key="2">
    <source>
        <dbReference type="EMBL" id="EWT04471.1"/>
    </source>
</evidence>
<feature type="region of interest" description="Disordered" evidence="1">
    <location>
        <begin position="1"/>
        <end position="38"/>
    </location>
</feature>